<keyword evidence="14" id="KW-1185">Reference proteome</keyword>
<evidence type="ECO:0000256" key="8">
    <source>
        <dbReference type="ARBA" id="ARBA00023273"/>
    </source>
</evidence>
<evidence type="ECO:0000256" key="11">
    <source>
        <dbReference type="SAM" id="MobiDB-lite"/>
    </source>
</evidence>
<evidence type="ECO:0000256" key="4">
    <source>
        <dbReference type="ARBA" id="ARBA00021815"/>
    </source>
</evidence>
<evidence type="ECO:0000313" key="14">
    <source>
        <dbReference type="Proteomes" id="UP000009168"/>
    </source>
</evidence>
<dbReference type="InParanoid" id="I7MLH4"/>
<feature type="compositionally biased region" description="Basic and acidic residues" evidence="11">
    <location>
        <begin position="409"/>
        <end position="427"/>
    </location>
</feature>
<dbReference type="AlphaFoldDB" id="I7MLH4"/>
<proteinExistence type="inferred from homology"/>
<feature type="compositionally biased region" description="Low complexity" evidence="11">
    <location>
        <begin position="15"/>
        <end position="37"/>
    </location>
</feature>
<dbReference type="GO" id="GO:0005930">
    <property type="term" value="C:axoneme"/>
    <property type="evidence" value="ECO:0007669"/>
    <property type="project" value="TreeGrafter"/>
</dbReference>
<reference evidence="14" key="1">
    <citation type="journal article" date="2006" name="PLoS Biol.">
        <title>Macronuclear genome sequence of the ciliate Tetrahymena thermophila, a model eukaryote.</title>
        <authorList>
            <person name="Eisen J.A."/>
            <person name="Coyne R.S."/>
            <person name="Wu M."/>
            <person name="Wu D."/>
            <person name="Thiagarajan M."/>
            <person name="Wortman J.R."/>
            <person name="Badger J.H."/>
            <person name="Ren Q."/>
            <person name="Amedeo P."/>
            <person name="Jones K.M."/>
            <person name="Tallon L.J."/>
            <person name="Delcher A.L."/>
            <person name="Salzberg S.L."/>
            <person name="Silva J.C."/>
            <person name="Haas B.J."/>
            <person name="Majoros W.H."/>
            <person name="Farzad M."/>
            <person name="Carlton J.M."/>
            <person name="Smith R.K. Jr."/>
            <person name="Garg J."/>
            <person name="Pearlman R.E."/>
            <person name="Karrer K.M."/>
            <person name="Sun L."/>
            <person name="Manning G."/>
            <person name="Elde N.C."/>
            <person name="Turkewitz A.P."/>
            <person name="Asai D.J."/>
            <person name="Wilkes D.E."/>
            <person name="Wang Y."/>
            <person name="Cai H."/>
            <person name="Collins K."/>
            <person name="Stewart B.A."/>
            <person name="Lee S.R."/>
            <person name="Wilamowska K."/>
            <person name="Weinberg Z."/>
            <person name="Ruzzo W.L."/>
            <person name="Wloga D."/>
            <person name="Gaertig J."/>
            <person name="Frankel J."/>
            <person name="Tsao C.-C."/>
            <person name="Gorovsky M.A."/>
            <person name="Keeling P.J."/>
            <person name="Waller R.F."/>
            <person name="Patron N.J."/>
            <person name="Cherry J.M."/>
            <person name="Stover N.A."/>
            <person name="Krieger C.J."/>
            <person name="del Toro C."/>
            <person name="Ryder H.F."/>
            <person name="Williamson S.C."/>
            <person name="Barbeau R.A."/>
            <person name="Hamilton E.P."/>
            <person name="Orias E."/>
        </authorList>
    </citation>
    <scope>NUCLEOTIDE SEQUENCE [LARGE SCALE GENOMIC DNA]</scope>
    <source>
        <strain evidence="14">SB210</strain>
    </source>
</reference>
<evidence type="ECO:0000256" key="5">
    <source>
        <dbReference type="ARBA" id="ARBA00022490"/>
    </source>
</evidence>
<evidence type="ECO:0000256" key="9">
    <source>
        <dbReference type="ARBA" id="ARBA00031593"/>
    </source>
</evidence>
<feature type="compositionally biased region" description="Polar residues" evidence="11">
    <location>
        <begin position="428"/>
        <end position="467"/>
    </location>
</feature>
<organism evidence="13 14">
    <name type="scientific">Tetrahymena thermophila (strain SB210)</name>
    <dbReference type="NCBI Taxonomy" id="312017"/>
    <lineage>
        <taxon>Eukaryota</taxon>
        <taxon>Sar</taxon>
        <taxon>Alveolata</taxon>
        <taxon>Ciliophora</taxon>
        <taxon>Intramacronucleata</taxon>
        <taxon>Oligohymenophorea</taxon>
        <taxon>Hymenostomatida</taxon>
        <taxon>Tetrahymenina</taxon>
        <taxon>Tetrahymenidae</taxon>
        <taxon>Tetrahymena</taxon>
    </lineage>
</organism>
<dbReference type="STRING" id="312017.I7MLH4"/>
<feature type="compositionally biased region" description="Acidic residues" evidence="11">
    <location>
        <begin position="379"/>
        <end position="389"/>
    </location>
</feature>
<feature type="domain" description="BART" evidence="12">
    <location>
        <begin position="52"/>
        <end position="164"/>
    </location>
</feature>
<evidence type="ECO:0000256" key="7">
    <source>
        <dbReference type="ARBA" id="ARBA00023069"/>
    </source>
</evidence>
<dbReference type="OMA" id="WNITISE"/>
<keyword evidence="6 10" id="KW-0175">Coiled coil</keyword>
<keyword evidence="8" id="KW-0966">Cell projection</keyword>
<dbReference type="PANTHER" id="PTHR21532:SF0">
    <property type="entry name" value="CILIA- AND FLAGELLA-ASSOCIATED PROTEIN 36"/>
    <property type="match status" value="1"/>
</dbReference>
<protein>
    <recommendedName>
        <fullName evidence="4">Cilia- and flagella-associated protein 36</fullName>
    </recommendedName>
    <alternativeName>
        <fullName evidence="9">Coiled-coil domain-containing protein 104</fullName>
    </alternativeName>
</protein>
<keyword evidence="5" id="KW-0963">Cytoplasm</keyword>
<dbReference type="RefSeq" id="XP_001022350.3">
    <property type="nucleotide sequence ID" value="XM_001022350.3"/>
</dbReference>
<evidence type="ECO:0000256" key="1">
    <source>
        <dbReference type="ARBA" id="ARBA00004138"/>
    </source>
</evidence>
<dbReference type="Proteomes" id="UP000009168">
    <property type="component" value="Unassembled WGS sequence"/>
</dbReference>
<dbReference type="EMBL" id="GG662547">
    <property type="protein sequence ID" value="EAS02105.3"/>
    <property type="molecule type" value="Genomic_DNA"/>
</dbReference>
<evidence type="ECO:0000256" key="10">
    <source>
        <dbReference type="SAM" id="Coils"/>
    </source>
</evidence>
<evidence type="ECO:0000259" key="12">
    <source>
        <dbReference type="Pfam" id="PF11527"/>
    </source>
</evidence>
<feature type="coiled-coil region" evidence="10">
    <location>
        <begin position="158"/>
        <end position="212"/>
    </location>
</feature>
<feature type="compositionally biased region" description="Basic and acidic residues" evidence="11">
    <location>
        <begin position="284"/>
        <end position="314"/>
    </location>
</feature>
<keyword evidence="7" id="KW-0969">Cilium</keyword>
<evidence type="ECO:0000313" key="13">
    <source>
        <dbReference type="EMBL" id="EAS02105.3"/>
    </source>
</evidence>
<dbReference type="InterPro" id="IPR038888">
    <property type="entry name" value="CFAP36"/>
</dbReference>
<comment type="similarity">
    <text evidence="3">Belongs to the CFAP36 family.</text>
</comment>
<name>I7MLH4_TETTS</name>
<dbReference type="InterPro" id="IPR042541">
    <property type="entry name" value="BART_sf"/>
</dbReference>
<dbReference type="GeneID" id="7831555"/>
<evidence type="ECO:0000256" key="6">
    <source>
        <dbReference type="ARBA" id="ARBA00023054"/>
    </source>
</evidence>
<feature type="region of interest" description="Disordered" evidence="11">
    <location>
        <begin position="239"/>
        <end position="339"/>
    </location>
</feature>
<dbReference type="HOGENOM" id="CLU_648074_0_0_1"/>
<dbReference type="KEGG" id="tet:TTHERM_00557860"/>
<dbReference type="OrthoDB" id="433414at2759"/>
<dbReference type="Gene3D" id="1.20.1520.10">
    <property type="entry name" value="ADP-ribosylation factor-like 2-binding protein, domain"/>
    <property type="match status" value="1"/>
</dbReference>
<feature type="compositionally biased region" description="Polar residues" evidence="11">
    <location>
        <begin position="241"/>
        <end position="271"/>
    </location>
</feature>
<accession>I7MLH4</accession>
<sequence length="467" mass="54943">MVFGWLFGKKKTDSQQQQQNANAQQQQAQKQQAQQKQSKPHNNTQQSDQLLEDSWIYEYLLQYLTSPLWKVPIYEFLDENCIVFDDEEENKFSYTEIHNKFKKLIEGMIETLMAEIGIDEQKLLQYIEIGLKSPHHKKVFEQLLIVDNFLVFKKLMVKRNKELELEALKEMMKNEQEEPVPEDEEKLKLASMEAERAEIEHAIQMSLAAEEEIKKLHDVEDEELKKVLEMSKITYEKEAQTRSQIQKQQQEQTPVPDQSKVTDFQLPQTHVEQAPQKVEQVQQNKKEVSPVKQDKPKEAPKPQEKEPEVEEVKQQEPQFKPLNKLPVLKAPSNLPPLVNKKYEKPIDDLLADRATLLQQLDNYKAVEEKLKSQQVPEKQEEEGEKEESLEERKKRLLAQRELLRKKKQQQREQELKDYKEGGEETKKAISSQQSVLLTENQPANTENLSQQELQKRQNLISKIKQNM</sequence>
<dbReference type="PANTHER" id="PTHR21532">
    <property type="entry name" value="PHOSPHODIESTERASE HL"/>
    <property type="match status" value="1"/>
</dbReference>
<evidence type="ECO:0000256" key="2">
    <source>
        <dbReference type="ARBA" id="ARBA00004496"/>
    </source>
</evidence>
<dbReference type="eggNOG" id="KOG4511">
    <property type="taxonomic scope" value="Eukaryota"/>
</dbReference>
<dbReference type="InterPro" id="IPR023379">
    <property type="entry name" value="BART_dom"/>
</dbReference>
<dbReference type="Pfam" id="PF11527">
    <property type="entry name" value="ARL2_Bind_BART"/>
    <property type="match status" value="1"/>
</dbReference>
<feature type="region of interest" description="Disordered" evidence="11">
    <location>
        <begin position="10"/>
        <end position="45"/>
    </location>
</feature>
<dbReference type="GO" id="GO:0097546">
    <property type="term" value="C:ciliary base"/>
    <property type="evidence" value="ECO:0007669"/>
    <property type="project" value="TreeGrafter"/>
</dbReference>
<comment type="subcellular location">
    <subcellularLocation>
        <location evidence="1">Cell projection</location>
        <location evidence="1">Cilium</location>
    </subcellularLocation>
    <subcellularLocation>
        <location evidence="2">Cytoplasm</location>
    </subcellularLocation>
</comment>
<feature type="region of interest" description="Disordered" evidence="11">
    <location>
        <begin position="368"/>
        <end position="467"/>
    </location>
</feature>
<gene>
    <name evidence="13" type="ORF">TTHERM_00557860</name>
</gene>
<evidence type="ECO:0000256" key="3">
    <source>
        <dbReference type="ARBA" id="ARBA00007460"/>
    </source>
</evidence>